<evidence type="ECO:0000313" key="4">
    <source>
        <dbReference type="Proteomes" id="UP000193411"/>
    </source>
</evidence>
<dbReference type="AlphaFoldDB" id="A0A1Y2HHB5"/>
<feature type="domain" description="UBC core" evidence="2">
    <location>
        <begin position="4"/>
        <end position="118"/>
    </location>
</feature>
<evidence type="ECO:0000313" key="3">
    <source>
        <dbReference type="EMBL" id="ORZ33955.1"/>
    </source>
</evidence>
<accession>A0A1Y2HHB5</accession>
<dbReference type="Pfam" id="PF00179">
    <property type="entry name" value="UQ_con"/>
    <property type="match status" value="1"/>
</dbReference>
<dbReference type="SUPFAM" id="SSF54495">
    <property type="entry name" value="UBC-like"/>
    <property type="match status" value="1"/>
</dbReference>
<dbReference type="OrthoDB" id="406833at2759"/>
<dbReference type="InterPro" id="IPR016135">
    <property type="entry name" value="UBQ-conjugating_enzyme/RWD"/>
</dbReference>
<organism evidence="3 4">
    <name type="scientific">Catenaria anguillulae PL171</name>
    <dbReference type="NCBI Taxonomy" id="765915"/>
    <lineage>
        <taxon>Eukaryota</taxon>
        <taxon>Fungi</taxon>
        <taxon>Fungi incertae sedis</taxon>
        <taxon>Blastocladiomycota</taxon>
        <taxon>Blastocladiomycetes</taxon>
        <taxon>Blastocladiales</taxon>
        <taxon>Catenariaceae</taxon>
        <taxon>Catenaria</taxon>
    </lineage>
</organism>
<evidence type="ECO:0000256" key="1">
    <source>
        <dbReference type="ARBA" id="ARBA00022786"/>
    </source>
</evidence>
<dbReference type="SMART" id="SM00212">
    <property type="entry name" value="UBCc"/>
    <property type="match status" value="1"/>
</dbReference>
<dbReference type="Proteomes" id="UP000193411">
    <property type="component" value="Unassembled WGS sequence"/>
</dbReference>
<keyword evidence="4" id="KW-1185">Reference proteome</keyword>
<name>A0A1Y2HHB5_9FUNG</name>
<dbReference type="Gene3D" id="3.10.110.10">
    <property type="entry name" value="Ubiquitin Conjugating Enzyme"/>
    <property type="match status" value="1"/>
</dbReference>
<proteinExistence type="predicted"/>
<dbReference type="PANTHER" id="PTHR24067">
    <property type="entry name" value="UBIQUITIN-CONJUGATING ENZYME E2"/>
    <property type="match status" value="1"/>
</dbReference>
<reference evidence="3 4" key="1">
    <citation type="submission" date="2016-07" db="EMBL/GenBank/DDBJ databases">
        <title>Pervasive Adenine N6-methylation of Active Genes in Fungi.</title>
        <authorList>
            <consortium name="DOE Joint Genome Institute"/>
            <person name="Mondo S.J."/>
            <person name="Dannebaum R.O."/>
            <person name="Kuo R.C."/>
            <person name="Labutti K."/>
            <person name="Haridas S."/>
            <person name="Kuo A."/>
            <person name="Salamov A."/>
            <person name="Ahrendt S.R."/>
            <person name="Lipzen A."/>
            <person name="Sullivan W."/>
            <person name="Andreopoulos W.B."/>
            <person name="Clum A."/>
            <person name="Lindquist E."/>
            <person name="Daum C."/>
            <person name="Ramamoorthy G.K."/>
            <person name="Gryganskyi A."/>
            <person name="Culley D."/>
            <person name="Magnuson J.K."/>
            <person name="James T.Y."/>
            <person name="O'Malley M.A."/>
            <person name="Stajich J.E."/>
            <person name="Spatafora J.W."/>
            <person name="Visel A."/>
            <person name="Grigoriev I.V."/>
        </authorList>
    </citation>
    <scope>NUCLEOTIDE SEQUENCE [LARGE SCALE GENOMIC DNA]</scope>
    <source>
        <strain evidence="3 4">PL171</strain>
    </source>
</reference>
<dbReference type="InterPro" id="IPR000608">
    <property type="entry name" value="UBC"/>
</dbReference>
<keyword evidence="1" id="KW-0833">Ubl conjugation pathway</keyword>
<comment type="caution">
    <text evidence="3">The sequence shown here is derived from an EMBL/GenBank/DDBJ whole genome shotgun (WGS) entry which is preliminary data.</text>
</comment>
<protein>
    <submittedName>
        <fullName evidence="3">Ubiquitin-conjugating enzyme/RWD-like protein</fullName>
    </submittedName>
</protein>
<dbReference type="EMBL" id="MCFL01000032">
    <property type="protein sequence ID" value="ORZ33955.1"/>
    <property type="molecule type" value="Genomic_DNA"/>
</dbReference>
<gene>
    <name evidence="3" type="ORF">BCR44DRAFT_1186626</name>
</gene>
<dbReference type="InterPro" id="IPR050113">
    <property type="entry name" value="Ub_conjugating_enzyme"/>
</dbReference>
<dbReference type="STRING" id="765915.A0A1Y2HHB5"/>
<evidence type="ECO:0000259" key="2">
    <source>
        <dbReference type="PROSITE" id="PS50127"/>
    </source>
</evidence>
<sequence length="118" mass="13398">MSQIATKRLQRELSELQKNPPANIRLVEADQLNKWIVEFTGAEGSLYAGEHFLLQFKFPSDYPIDSPEVIFLKPNIPVHPHVYTNGHMYVSRGMFLSRQDLSRMLTAMSPNGGSRVPV</sequence>
<dbReference type="CDD" id="cd23808">
    <property type="entry name" value="UBCc_UBE2W"/>
    <property type="match status" value="1"/>
</dbReference>
<dbReference type="PROSITE" id="PS50127">
    <property type="entry name" value="UBC_2"/>
    <property type="match status" value="1"/>
</dbReference>